<dbReference type="EMBL" id="AC092262">
    <property type="protein sequence ID" value="AAO37501.1"/>
    <property type="molecule type" value="Genomic_DNA"/>
</dbReference>
<organism evidence="2 3">
    <name type="scientific">Oryza sativa subsp. japonica</name>
    <name type="common">Rice</name>
    <dbReference type="NCBI Taxonomy" id="39947"/>
    <lineage>
        <taxon>Eukaryota</taxon>
        <taxon>Viridiplantae</taxon>
        <taxon>Streptophyta</taxon>
        <taxon>Embryophyta</taxon>
        <taxon>Tracheophyta</taxon>
        <taxon>Spermatophyta</taxon>
        <taxon>Magnoliopsida</taxon>
        <taxon>Liliopsida</taxon>
        <taxon>Poales</taxon>
        <taxon>Poaceae</taxon>
        <taxon>BOP clade</taxon>
        <taxon>Oryzoideae</taxon>
        <taxon>Oryzeae</taxon>
        <taxon>Oryzinae</taxon>
        <taxon>Oryza</taxon>
        <taxon>Oryza sativa</taxon>
    </lineage>
</organism>
<feature type="compositionally biased region" description="Low complexity" evidence="1">
    <location>
        <begin position="233"/>
        <end position="249"/>
    </location>
</feature>
<reference evidence="3" key="2">
    <citation type="journal article" date="2008" name="Nucleic Acids Res.">
        <title>The rice annotation project database (RAP-DB): 2008 update.</title>
        <authorList>
            <consortium name="The rice annotation project (RAP)"/>
        </authorList>
    </citation>
    <scope>GENOME REANNOTATION</scope>
    <source>
        <strain evidence="3">cv. Nipponbare</strain>
    </source>
</reference>
<name>Q852E6_ORYSJ</name>
<feature type="compositionally biased region" description="Basic and acidic residues" evidence="1">
    <location>
        <begin position="115"/>
        <end position="128"/>
    </location>
</feature>
<sequence length="359" mass="37454">MPTGSSAPAPSSGGARLGLLPRLAFKERWRLPPAGDSGDHQLISLWKKEAEVAAAACRERRRMEAGSTKTTAGRARGDEGDGGARGGGGDGVGRSLGVARGGDSGGEASETGWDAGERPRRGCGERAERRRRAVLLSSPPPSRRAARRSSPRTSSNARGVGRLRDEEAGLPRGRCLQPDPSEQVSGKSSRAQRSSSGQRWSSQQRRWLGSSYFGGSGSNDDDGGGGGDDSDDSPGLTAPSPASSLLGSLPGLLTSSLSGLPRSGRPAIAGMLRPLPLRPSRSTTAASPHRSAYGLPPQLLHLWLATTTALAIALPSQGGQGGARCRRRASRSRLHLTGEREKGVRGKEIERVDISDRLG</sequence>
<evidence type="ECO:0000313" key="2">
    <source>
        <dbReference type="EMBL" id="AAO37501.1"/>
    </source>
</evidence>
<proteinExistence type="predicted"/>
<evidence type="ECO:0000313" key="3">
    <source>
        <dbReference type="Proteomes" id="UP000000763"/>
    </source>
</evidence>
<feature type="compositionally biased region" description="Gly residues" evidence="1">
    <location>
        <begin position="83"/>
        <end position="105"/>
    </location>
</feature>
<reference evidence="3" key="1">
    <citation type="journal article" date="2005" name="Nature">
        <title>The map-based sequence of the rice genome.</title>
        <authorList>
            <consortium name="International rice genome sequencing project (IRGSP)"/>
            <person name="Matsumoto T."/>
            <person name="Wu J."/>
            <person name="Kanamori H."/>
            <person name="Katayose Y."/>
            <person name="Fujisawa M."/>
            <person name="Namiki N."/>
            <person name="Mizuno H."/>
            <person name="Yamamoto K."/>
            <person name="Antonio B.A."/>
            <person name="Baba T."/>
            <person name="Sakata K."/>
            <person name="Nagamura Y."/>
            <person name="Aoki H."/>
            <person name="Arikawa K."/>
            <person name="Arita K."/>
            <person name="Bito T."/>
            <person name="Chiden Y."/>
            <person name="Fujitsuka N."/>
            <person name="Fukunaka R."/>
            <person name="Hamada M."/>
            <person name="Harada C."/>
            <person name="Hayashi A."/>
            <person name="Hijishita S."/>
            <person name="Honda M."/>
            <person name="Hosokawa S."/>
            <person name="Ichikawa Y."/>
            <person name="Idonuma A."/>
            <person name="Iijima M."/>
            <person name="Ikeda M."/>
            <person name="Ikeno M."/>
            <person name="Ito K."/>
            <person name="Ito S."/>
            <person name="Ito T."/>
            <person name="Ito Y."/>
            <person name="Ito Y."/>
            <person name="Iwabuchi A."/>
            <person name="Kamiya K."/>
            <person name="Karasawa W."/>
            <person name="Kurita K."/>
            <person name="Katagiri S."/>
            <person name="Kikuta A."/>
            <person name="Kobayashi H."/>
            <person name="Kobayashi N."/>
            <person name="Machita K."/>
            <person name="Maehara T."/>
            <person name="Masukawa M."/>
            <person name="Mizubayashi T."/>
            <person name="Mukai Y."/>
            <person name="Nagasaki H."/>
            <person name="Nagata Y."/>
            <person name="Naito S."/>
            <person name="Nakashima M."/>
            <person name="Nakama Y."/>
            <person name="Nakamichi Y."/>
            <person name="Nakamura M."/>
            <person name="Meguro A."/>
            <person name="Negishi M."/>
            <person name="Ohta I."/>
            <person name="Ohta T."/>
            <person name="Okamoto M."/>
            <person name="Ono N."/>
            <person name="Saji S."/>
            <person name="Sakaguchi M."/>
            <person name="Sakai K."/>
            <person name="Shibata M."/>
            <person name="Shimokawa T."/>
            <person name="Song J."/>
            <person name="Takazaki Y."/>
            <person name="Terasawa K."/>
            <person name="Tsugane M."/>
            <person name="Tsuji K."/>
            <person name="Ueda S."/>
            <person name="Waki K."/>
            <person name="Yamagata H."/>
            <person name="Yamamoto M."/>
            <person name="Yamamoto S."/>
            <person name="Yamane H."/>
            <person name="Yoshiki S."/>
            <person name="Yoshihara R."/>
            <person name="Yukawa K."/>
            <person name="Zhong H."/>
            <person name="Yano M."/>
            <person name="Yuan Q."/>
            <person name="Ouyang S."/>
            <person name="Liu J."/>
            <person name="Jones K.M."/>
            <person name="Gansberger K."/>
            <person name="Moffat K."/>
            <person name="Hill J."/>
            <person name="Bera J."/>
            <person name="Fadrosh D."/>
            <person name="Jin S."/>
            <person name="Johri S."/>
            <person name="Kim M."/>
            <person name="Overton L."/>
            <person name="Reardon M."/>
            <person name="Tsitrin T."/>
            <person name="Vuong H."/>
            <person name="Weaver B."/>
            <person name="Ciecko A."/>
            <person name="Tallon L."/>
            <person name="Jackson J."/>
            <person name="Pai G."/>
            <person name="Aken S.V."/>
            <person name="Utterback T."/>
            <person name="Reidmuller S."/>
            <person name="Feldblyum T."/>
            <person name="Hsiao J."/>
            <person name="Zismann V."/>
            <person name="Iobst S."/>
            <person name="de Vazeille A.R."/>
            <person name="Buell C.R."/>
            <person name="Ying K."/>
            <person name="Li Y."/>
            <person name="Lu T."/>
            <person name="Huang Y."/>
            <person name="Zhao Q."/>
            <person name="Feng Q."/>
            <person name="Zhang L."/>
            <person name="Zhu J."/>
            <person name="Weng Q."/>
            <person name="Mu J."/>
            <person name="Lu Y."/>
            <person name="Fan D."/>
            <person name="Liu Y."/>
            <person name="Guan J."/>
            <person name="Zhang Y."/>
            <person name="Yu S."/>
            <person name="Liu X."/>
            <person name="Zhang Y."/>
            <person name="Hong G."/>
            <person name="Han B."/>
            <person name="Choisne N."/>
            <person name="Demange N."/>
            <person name="Orjeda G."/>
            <person name="Samain S."/>
            <person name="Cattolico L."/>
            <person name="Pelletier E."/>
            <person name="Couloux A."/>
            <person name="Segurens B."/>
            <person name="Wincker P."/>
            <person name="D'Hont A."/>
            <person name="Scarpelli C."/>
            <person name="Weissenbach J."/>
            <person name="Salanoubat M."/>
            <person name="Quetier F."/>
            <person name="Yu Y."/>
            <person name="Kim H.R."/>
            <person name="Rambo T."/>
            <person name="Currie J."/>
            <person name="Collura K."/>
            <person name="Luo M."/>
            <person name="Yang T."/>
            <person name="Ammiraju J.S.S."/>
            <person name="Engler F."/>
            <person name="Soderlund C."/>
            <person name="Wing R.A."/>
            <person name="Palmer L.E."/>
            <person name="de la Bastide M."/>
            <person name="Spiegel L."/>
            <person name="Nascimento L."/>
            <person name="Zutavern T."/>
            <person name="O'Shaughnessy A."/>
            <person name="Dike S."/>
            <person name="Dedhia N."/>
            <person name="Preston R."/>
            <person name="Balija V."/>
            <person name="McCombie W.R."/>
            <person name="Chow T."/>
            <person name="Chen H."/>
            <person name="Chung M."/>
            <person name="Chen C."/>
            <person name="Shaw J."/>
            <person name="Wu H."/>
            <person name="Hsiao K."/>
            <person name="Chao Y."/>
            <person name="Chu M."/>
            <person name="Cheng C."/>
            <person name="Hour A."/>
            <person name="Lee P."/>
            <person name="Lin S."/>
            <person name="Lin Y."/>
            <person name="Liou J."/>
            <person name="Liu S."/>
            <person name="Hsing Y."/>
            <person name="Raghuvanshi S."/>
            <person name="Mohanty A."/>
            <person name="Bharti A.K."/>
            <person name="Gaur A."/>
            <person name="Gupta V."/>
            <person name="Kumar D."/>
            <person name="Ravi V."/>
            <person name="Vij S."/>
            <person name="Kapur A."/>
            <person name="Khurana P."/>
            <person name="Khurana P."/>
            <person name="Khurana J.P."/>
            <person name="Tyagi A.K."/>
            <person name="Gaikwad K."/>
            <person name="Singh A."/>
            <person name="Dalal V."/>
            <person name="Srivastava S."/>
            <person name="Dixit A."/>
            <person name="Pal A.K."/>
            <person name="Ghazi I.A."/>
            <person name="Yadav M."/>
            <person name="Pandit A."/>
            <person name="Bhargava A."/>
            <person name="Sureshbabu K."/>
            <person name="Batra K."/>
            <person name="Sharma T.R."/>
            <person name="Mohapatra T."/>
            <person name="Singh N.K."/>
            <person name="Messing J."/>
            <person name="Nelson A.B."/>
            <person name="Fuks G."/>
            <person name="Kavchok S."/>
            <person name="Keizer G."/>
            <person name="Linton E."/>
            <person name="Llaca V."/>
            <person name="Song R."/>
            <person name="Tanyolac B."/>
            <person name="Young S."/>
            <person name="Ho-Il K."/>
            <person name="Hahn J.H."/>
            <person name="Sangsakoo G."/>
            <person name="Vanavichit A."/>
            <person name="de Mattos Luiz.A.T."/>
            <person name="Zimmer P.D."/>
            <person name="Malone G."/>
            <person name="Dellagostin O."/>
            <person name="de Oliveira A.C."/>
            <person name="Bevan M."/>
            <person name="Bancroft I."/>
            <person name="Minx P."/>
            <person name="Cordum H."/>
            <person name="Wilson R."/>
            <person name="Cheng Z."/>
            <person name="Jin W."/>
            <person name="Jiang J."/>
            <person name="Leong S.A."/>
            <person name="Iwama H."/>
            <person name="Gojobori T."/>
            <person name="Itoh T."/>
            <person name="Niimura Y."/>
            <person name="Fujii Y."/>
            <person name="Habara T."/>
            <person name="Sakai H."/>
            <person name="Sato Y."/>
            <person name="Wilson G."/>
            <person name="Kumar K."/>
            <person name="McCouch S."/>
            <person name="Juretic N."/>
            <person name="Hoen D."/>
            <person name="Wright S."/>
            <person name="Bruskiewich R."/>
            <person name="Bureau T."/>
            <person name="Miyao A."/>
            <person name="Hirochika H."/>
            <person name="Nishikawa T."/>
            <person name="Kadowaki K."/>
            <person name="Sugiura M."/>
            <person name="Burr B."/>
            <person name="Sasaki T."/>
        </authorList>
    </citation>
    <scope>NUCLEOTIDE SEQUENCE [LARGE SCALE GENOMIC DNA]</scope>
    <source>
        <strain evidence="3">cv. Nipponbare</strain>
    </source>
</reference>
<feature type="compositionally biased region" description="Acidic residues" evidence="1">
    <location>
        <begin position="219"/>
        <end position="232"/>
    </location>
</feature>
<protein>
    <submittedName>
        <fullName evidence="2">Uncharacterized protein</fullName>
    </submittedName>
</protein>
<dbReference type="Proteomes" id="UP000000763">
    <property type="component" value="Chromosome 3"/>
</dbReference>
<evidence type="ECO:0000256" key="1">
    <source>
        <dbReference type="SAM" id="MobiDB-lite"/>
    </source>
</evidence>
<gene>
    <name evidence="2" type="ORF">OJ1212_C05.21</name>
</gene>
<feature type="compositionally biased region" description="Low complexity" evidence="1">
    <location>
        <begin position="185"/>
        <end position="211"/>
    </location>
</feature>
<feature type="compositionally biased region" description="Basic and acidic residues" evidence="1">
    <location>
        <begin position="55"/>
        <end position="64"/>
    </location>
</feature>
<accession>Q852E6</accession>
<feature type="region of interest" description="Disordered" evidence="1">
    <location>
        <begin position="55"/>
        <end position="249"/>
    </location>
</feature>
<dbReference type="AlphaFoldDB" id="Q852E6"/>